<dbReference type="Gene3D" id="3.40.710.10">
    <property type="entry name" value="DD-peptidase/beta-lactamase superfamily"/>
    <property type="match status" value="1"/>
</dbReference>
<proteinExistence type="predicted"/>
<feature type="chain" id="PRO_5045101830" evidence="2">
    <location>
        <begin position="25"/>
        <end position="634"/>
    </location>
</feature>
<keyword evidence="1" id="KW-1133">Transmembrane helix</keyword>
<organism evidence="4 5">
    <name type="scientific">Tenggerimyces flavus</name>
    <dbReference type="NCBI Taxonomy" id="1708749"/>
    <lineage>
        <taxon>Bacteria</taxon>
        <taxon>Bacillati</taxon>
        <taxon>Actinomycetota</taxon>
        <taxon>Actinomycetes</taxon>
        <taxon>Propionibacteriales</taxon>
        <taxon>Nocardioidaceae</taxon>
        <taxon>Tenggerimyces</taxon>
    </lineage>
</organism>
<gene>
    <name evidence="4" type="ORF">ACFOUW_26025</name>
</gene>
<feature type="transmembrane region" description="Helical" evidence="1">
    <location>
        <begin position="499"/>
        <end position="523"/>
    </location>
</feature>
<dbReference type="PANTHER" id="PTHR46825">
    <property type="entry name" value="D-ALANYL-D-ALANINE-CARBOXYPEPTIDASE/ENDOPEPTIDASE AMPH"/>
    <property type="match status" value="1"/>
</dbReference>
<comment type="caution">
    <text evidence="4">The sequence shown here is derived from an EMBL/GenBank/DDBJ whole genome shotgun (WGS) entry which is preliminary data.</text>
</comment>
<evidence type="ECO:0000313" key="4">
    <source>
        <dbReference type="EMBL" id="MFC3764321.1"/>
    </source>
</evidence>
<reference evidence="5" key="1">
    <citation type="journal article" date="2019" name="Int. J. Syst. Evol. Microbiol.">
        <title>The Global Catalogue of Microorganisms (GCM) 10K type strain sequencing project: providing services to taxonomists for standard genome sequencing and annotation.</title>
        <authorList>
            <consortium name="The Broad Institute Genomics Platform"/>
            <consortium name="The Broad Institute Genome Sequencing Center for Infectious Disease"/>
            <person name="Wu L."/>
            <person name="Ma J."/>
        </authorList>
    </citation>
    <scope>NUCLEOTIDE SEQUENCE [LARGE SCALE GENOMIC DNA]</scope>
    <source>
        <strain evidence="5">CGMCC 4.7241</strain>
    </source>
</reference>
<sequence length="634" mass="68466">MWKRIVVGAAVLATLGVTGGVASAAPPDVTDPEQVKAFLDERVSELLADERIPGAAVSVVARGRPVAAEGYGLANVETKQKVEPDKTLFPIDSVSKLFTATAVMQLVEQGKVDLHTDVNRYLTGTKVSVPNTFEGKPITLAALLTHSAGFEELNAGTFAGTDDDHPDFDTYLKEHQPKRVRPPGILPAYSNYGIALAGFVVQTQSKQTFEQYVQQHILEPLGMKHTTFDQPPSPDLKRNLATGHRPDGDHNRPVDDGYDILAPAGAAVATVTDLSEFMLAHLGVGQDRILNQVTANEMHSKQFTPDERLPGMAYGFYEGDVSGERTLQHGGDGAGTHGLLTLIPERQAGIYIVVNGDGTGVGGTAVVERLAHEFVRHFYPKPAQAPIVKPANRSEQVEGTYRYGRISDTDISRGFAIMETTVTVDAQQDGTLTTTGRMSVDPTRTDVTWLPVDDRLYQEKGGAGKLAFTQASNGETVMSLGEDPTVGWTKLRWYEQPGLHLAVIVGSLLVLLTMLAWPVIALVRRGTRPGRAARLVAGAMLLVLTAFLGGLAYYLSNIDTFIDQLLAGSTTLNALLTLPLVAAVLGIAVIVNAARAWRKGWWSIAGRVQYSAIALAVLGFFTIAYEYNFLAWPW</sequence>
<dbReference type="InterPro" id="IPR050491">
    <property type="entry name" value="AmpC-like"/>
</dbReference>
<keyword evidence="5" id="KW-1185">Reference proteome</keyword>
<name>A0ABV7YG45_9ACTN</name>
<keyword evidence="1" id="KW-0812">Transmembrane</keyword>
<feature type="transmembrane region" description="Helical" evidence="1">
    <location>
        <begin position="535"/>
        <end position="555"/>
    </location>
</feature>
<dbReference type="GO" id="GO:0016787">
    <property type="term" value="F:hydrolase activity"/>
    <property type="evidence" value="ECO:0007669"/>
    <property type="project" value="UniProtKB-KW"/>
</dbReference>
<keyword evidence="4" id="KW-0378">Hydrolase</keyword>
<feature type="transmembrane region" description="Helical" evidence="1">
    <location>
        <begin position="575"/>
        <end position="596"/>
    </location>
</feature>
<evidence type="ECO:0000256" key="1">
    <source>
        <dbReference type="SAM" id="Phobius"/>
    </source>
</evidence>
<dbReference type="InterPro" id="IPR001466">
    <property type="entry name" value="Beta-lactam-related"/>
</dbReference>
<evidence type="ECO:0000259" key="3">
    <source>
        <dbReference type="Pfam" id="PF00144"/>
    </source>
</evidence>
<keyword evidence="2" id="KW-0732">Signal</keyword>
<protein>
    <submittedName>
        <fullName evidence="4">Serine hydrolase</fullName>
    </submittedName>
</protein>
<feature type="signal peptide" evidence="2">
    <location>
        <begin position="1"/>
        <end position="24"/>
    </location>
</feature>
<dbReference type="Proteomes" id="UP001595699">
    <property type="component" value="Unassembled WGS sequence"/>
</dbReference>
<dbReference type="Pfam" id="PF00144">
    <property type="entry name" value="Beta-lactamase"/>
    <property type="match status" value="1"/>
</dbReference>
<dbReference type="RefSeq" id="WP_205115280.1">
    <property type="nucleotide sequence ID" value="NZ_JAFBCM010000001.1"/>
</dbReference>
<accession>A0ABV7YG45</accession>
<keyword evidence="1" id="KW-0472">Membrane</keyword>
<evidence type="ECO:0000256" key="2">
    <source>
        <dbReference type="SAM" id="SignalP"/>
    </source>
</evidence>
<dbReference type="InterPro" id="IPR012338">
    <property type="entry name" value="Beta-lactam/transpept-like"/>
</dbReference>
<dbReference type="PANTHER" id="PTHR46825:SF9">
    <property type="entry name" value="BETA-LACTAMASE-RELATED DOMAIN-CONTAINING PROTEIN"/>
    <property type="match status" value="1"/>
</dbReference>
<evidence type="ECO:0000313" key="5">
    <source>
        <dbReference type="Proteomes" id="UP001595699"/>
    </source>
</evidence>
<feature type="domain" description="Beta-lactamase-related" evidence="3">
    <location>
        <begin position="39"/>
        <end position="360"/>
    </location>
</feature>
<dbReference type="SUPFAM" id="SSF56601">
    <property type="entry name" value="beta-lactamase/transpeptidase-like"/>
    <property type="match status" value="1"/>
</dbReference>
<dbReference type="EMBL" id="JBHRZH010000023">
    <property type="protein sequence ID" value="MFC3764321.1"/>
    <property type="molecule type" value="Genomic_DNA"/>
</dbReference>
<feature type="transmembrane region" description="Helical" evidence="1">
    <location>
        <begin position="608"/>
        <end position="625"/>
    </location>
</feature>